<keyword evidence="3" id="KW-1185">Reference proteome</keyword>
<proteinExistence type="predicted"/>
<accession>A0A495W428</accession>
<dbReference type="RefSeq" id="WP_121007207.1">
    <property type="nucleotide sequence ID" value="NZ_RBXO01000001.1"/>
</dbReference>
<sequence length="204" mass="21606">MIRFAGRSAVSSLLLASVFLIGGCTTPAPAVTGQTSETTAQSSSWVSVEPSRESVRPHELANDAPKRFADDGDLCALVTGQEIVSITGAPFARVAATEPNAWCRWQLSDTLNDKGVPVAWLMILAHPADLWLGTEQGAVGGHPVRRRAGDGLCLLRVGLREPAGDRHTDRPVMGVMLEVQDAGADVCRSAQSLTELVLDRLPAA</sequence>
<dbReference type="EMBL" id="RBXO01000001">
    <property type="protein sequence ID" value="RKT55525.1"/>
    <property type="molecule type" value="Genomic_DNA"/>
</dbReference>
<evidence type="ECO:0000256" key="1">
    <source>
        <dbReference type="SAM" id="SignalP"/>
    </source>
</evidence>
<name>A0A495W428_9PSEU</name>
<feature type="signal peptide" evidence="1">
    <location>
        <begin position="1"/>
        <end position="30"/>
    </location>
</feature>
<dbReference type="OrthoDB" id="3690732at2"/>
<evidence type="ECO:0000313" key="3">
    <source>
        <dbReference type="Proteomes" id="UP000282084"/>
    </source>
</evidence>
<comment type="caution">
    <text evidence="2">The sequence shown here is derived from an EMBL/GenBank/DDBJ whole genome shotgun (WGS) entry which is preliminary data.</text>
</comment>
<organism evidence="2 3">
    <name type="scientific">Saccharothrix australiensis</name>
    <dbReference type="NCBI Taxonomy" id="2072"/>
    <lineage>
        <taxon>Bacteria</taxon>
        <taxon>Bacillati</taxon>
        <taxon>Actinomycetota</taxon>
        <taxon>Actinomycetes</taxon>
        <taxon>Pseudonocardiales</taxon>
        <taxon>Pseudonocardiaceae</taxon>
        <taxon>Saccharothrix</taxon>
    </lineage>
</organism>
<evidence type="ECO:0000313" key="2">
    <source>
        <dbReference type="EMBL" id="RKT55525.1"/>
    </source>
</evidence>
<reference evidence="2 3" key="1">
    <citation type="submission" date="2018-10" db="EMBL/GenBank/DDBJ databases">
        <title>Sequencing the genomes of 1000 actinobacteria strains.</title>
        <authorList>
            <person name="Klenk H.-P."/>
        </authorList>
    </citation>
    <scope>NUCLEOTIDE SEQUENCE [LARGE SCALE GENOMIC DNA]</scope>
    <source>
        <strain evidence="2 3">DSM 43800</strain>
    </source>
</reference>
<gene>
    <name evidence="2" type="ORF">C8E97_4194</name>
</gene>
<dbReference type="PROSITE" id="PS51257">
    <property type="entry name" value="PROKAR_LIPOPROTEIN"/>
    <property type="match status" value="1"/>
</dbReference>
<feature type="chain" id="PRO_5019818907" description="DUF3558 domain-containing protein" evidence="1">
    <location>
        <begin position="31"/>
        <end position="204"/>
    </location>
</feature>
<keyword evidence="1" id="KW-0732">Signal</keyword>
<protein>
    <recommendedName>
        <fullName evidence="4">DUF3558 domain-containing protein</fullName>
    </recommendedName>
</protein>
<dbReference type="AlphaFoldDB" id="A0A495W428"/>
<evidence type="ECO:0008006" key="4">
    <source>
        <dbReference type="Google" id="ProtNLM"/>
    </source>
</evidence>
<dbReference type="Proteomes" id="UP000282084">
    <property type="component" value="Unassembled WGS sequence"/>
</dbReference>